<evidence type="ECO:0000256" key="3">
    <source>
        <dbReference type="ARBA" id="ARBA00022989"/>
    </source>
</evidence>
<dbReference type="InterPro" id="IPR002293">
    <property type="entry name" value="AA/rel_permease1"/>
</dbReference>
<feature type="transmembrane region" description="Helical" evidence="5">
    <location>
        <begin position="253"/>
        <end position="274"/>
    </location>
</feature>
<evidence type="ECO:0000313" key="7">
    <source>
        <dbReference type="Proteomes" id="UP000835052"/>
    </source>
</evidence>
<accession>A0A8S1HRE0</accession>
<keyword evidence="4 5" id="KW-0472">Membrane</keyword>
<dbReference type="PANTHER" id="PTHR11785">
    <property type="entry name" value="AMINO ACID TRANSPORTER"/>
    <property type="match status" value="1"/>
</dbReference>
<evidence type="ECO:0000256" key="5">
    <source>
        <dbReference type="SAM" id="Phobius"/>
    </source>
</evidence>
<evidence type="ECO:0000256" key="4">
    <source>
        <dbReference type="ARBA" id="ARBA00023136"/>
    </source>
</evidence>
<evidence type="ECO:0000256" key="1">
    <source>
        <dbReference type="ARBA" id="ARBA00004141"/>
    </source>
</evidence>
<dbReference type="PIRSF" id="PIRSF006060">
    <property type="entry name" value="AA_transporter"/>
    <property type="match status" value="1"/>
</dbReference>
<dbReference type="OrthoDB" id="5829096at2759"/>
<keyword evidence="7" id="KW-1185">Reference proteome</keyword>
<feature type="transmembrane region" description="Helical" evidence="5">
    <location>
        <begin position="83"/>
        <end position="108"/>
    </location>
</feature>
<keyword evidence="3 5" id="KW-1133">Transmembrane helix</keyword>
<keyword evidence="2 5" id="KW-0812">Transmembrane</keyword>
<feature type="transmembrane region" description="Helical" evidence="5">
    <location>
        <begin position="9"/>
        <end position="28"/>
    </location>
</feature>
<dbReference type="PANTHER" id="PTHR11785:SF523">
    <property type="entry name" value="AMINO ACID TRANSPORTER PROTEIN 6"/>
    <property type="match status" value="1"/>
</dbReference>
<comment type="subcellular location">
    <subcellularLocation>
        <location evidence="1">Membrane</location>
        <topology evidence="1">Multi-pass membrane protein</topology>
    </subcellularLocation>
</comment>
<evidence type="ECO:0000313" key="6">
    <source>
        <dbReference type="EMBL" id="CAD6197462.1"/>
    </source>
</evidence>
<dbReference type="GO" id="GO:0016020">
    <property type="term" value="C:membrane"/>
    <property type="evidence" value="ECO:0007669"/>
    <property type="project" value="UniProtKB-SubCell"/>
</dbReference>
<feature type="transmembrane region" description="Helical" evidence="5">
    <location>
        <begin position="40"/>
        <end position="62"/>
    </location>
</feature>
<dbReference type="FunFam" id="1.20.1740.10:FF:000058">
    <property type="entry name" value="Amino Acid Transporter"/>
    <property type="match status" value="1"/>
</dbReference>
<dbReference type="Gene3D" id="1.20.1740.10">
    <property type="entry name" value="Amino acid/polyamine transporter I"/>
    <property type="match status" value="1"/>
</dbReference>
<feature type="transmembrane region" description="Helical" evidence="5">
    <location>
        <begin position="157"/>
        <end position="181"/>
    </location>
</feature>
<feature type="transmembrane region" description="Helical" evidence="5">
    <location>
        <begin position="128"/>
        <end position="145"/>
    </location>
</feature>
<evidence type="ECO:0000256" key="2">
    <source>
        <dbReference type="ARBA" id="ARBA00022692"/>
    </source>
</evidence>
<organism evidence="6 7">
    <name type="scientific">Caenorhabditis auriculariae</name>
    <dbReference type="NCBI Taxonomy" id="2777116"/>
    <lineage>
        <taxon>Eukaryota</taxon>
        <taxon>Metazoa</taxon>
        <taxon>Ecdysozoa</taxon>
        <taxon>Nematoda</taxon>
        <taxon>Chromadorea</taxon>
        <taxon>Rhabditida</taxon>
        <taxon>Rhabditina</taxon>
        <taxon>Rhabditomorpha</taxon>
        <taxon>Rhabditoidea</taxon>
        <taxon>Rhabditidae</taxon>
        <taxon>Peloderinae</taxon>
        <taxon>Caenorhabditis</taxon>
    </lineage>
</organism>
<reference evidence="6" key="1">
    <citation type="submission" date="2020-10" db="EMBL/GenBank/DDBJ databases">
        <authorList>
            <person name="Kikuchi T."/>
        </authorList>
    </citation>
    <scope>NUCLEOTIDE SEQUENCE</scope>
    <source>
        <strain evidence="6">NKZ352</strain>
    </source>
</reference>
<dbReference type="AlphaFoldDB" id="A0A8S1HRE0"/>
<feature type="transmembrane region" description="Helical" evidence="5">
    <location>
        <begin position="405"/>
        <end position="428"/>
    </location>
</feature>
<evidence type="ECO:0008006" key="8">
    <source>
        <dbReference type="Google" id="ProtNLM"/>
    </source>
</evidence>
<dbReference type="Proteomes" id="UP000835052">
    <property type="component" value="Unassembled WGS sequence"/>
</dbReference>
<feature type="transmembrane region" description="Helical" evidence="5">
    <location>
        <begin position="294"/>
        <end position="314"/>
    </location>
</feature>
<name>A0A8S1HRE0_9PELO</name>
<dbReference type="InterPro" id="IPR050598">
    <property type="entry name" value="AminoAcid_Transporter"/>
</dbReference>
<proteinExistence type="predicted"/>
<comment type="caution">
    <text evidence="6">The sequence shown here is derived from an EMBL/GenBank/DDBJ whole genome shotgun (WGS) entry which is preliminary data.</text>
</comment>
<dbReference type="EMBL" id="CAJGYM010000095">
    <property type="protein sequence ID" value="CAD6197462.1"/>
    <property type="molecule type" value="Genomic_DNA"/>
</dbReference>
<dbReference type="Pfam" id="PF13520">
    <property type="entry name" value="AA_permease_2"/>
    <property type="match status" value="1"/>
</dbReference>
<feature type="transmembrane region" description="Helical" evidence="5">
    <location>
        <begin position="434"/>
        <end position="453"/>
    </location>
</feature>
<protein>
    <recommendedName>
        <fullName evidence="8">Amino acid permease/ SLC12A domain-containing protein</fullName>
    </recommendedName>
</protein>
<dbReference type="GO" id="GO:0015179">
    <property type="term" value="F:L-amino acid transmembrane transporter activity"/>
    <property type="evidence" value="ECO:0007669"/>
    <property type="project" value="TreeGrafter"/>
</dbReference>
<sequence length="512" mass="56598">MPTRSQKMGLIGAISYIIGNIVGSGIFITPKYILNEVHSVGMSLTIWLLSALIALLGSFCYVELGTSIRVSGGDFAYLCFMKWNSIAFMFMCISCTIIFPASLALQAQTFAEYVFRGANVTLDPNSDYWAKKLLGFSLILLLMFMNNFSLKTLVQRFSIFASLAKIAATLTIIVSGFYLLIFKCFSLIKSQFFIKDVSARTENLKEPFKESVIAPGNLVTALFSGLFSYDGWDILNFGAEEIENPKRTMSLSILIGMTSIAALYIAVNLSYFVVLSTTQFSQSSAVAIDFAREALGSAAFVMPIMIAVLLIGSLNSTLFQASRCLQVVSRKGHLPSCISGLSPVSESPRVALFVHVSLALLVSFMGDMDQLITYVSFAQWSQRSFTMAALIWVRFRNQPLHPERLQLPIIFPIIFLIVCSGMVVTSIIENLKSSLIGLGVLTTGITLYWVFVWERGLPKFETYKSIAHDLNDGTTKFAQIVFNVMPDRGLHEELDNDPAVSSGKQELLETNK</sequence>
<gene>
    <name evidence="6" type="ORF">CAUJ_LOCUS13371</name>
</gene>